<dbReference type="Proteomes" id="UP000075840">
    <property type="component" value="Unassembled WGS sequence"/>
</dbReference>
<dbReference type="EMBL" id="APCN01006279">
    <property type="status" value="NOT_ANNOTATED_CDS"/>
    <property type="molecule type" value="Genomic_DNA"/>
</dbReference>
<evidence type="ECO:0000313" key="2">
    <source>
        <dbReference type="Proteomes" id="UP000075840"/>
    </source>
</evidence>
<dbReference type="VEuPathDB" id="VectorBase:AARA006317"/>
<keyword evidence="2" id="KW-1185">Reference proteome</keyword>
<proteinExistence type="predicted"/>
<sequence length="64" mass="6405">MVGAGITKPIAQSMTTSRTTLCLSCSCAGCARSCYANHACYTDAATVTHSSGSASMKIPASIGT</sequence>
<organism evidence="1 2">
    <name type="scientific">Anopheles arabiensis</name>
    <name type="common">Mosquito</name>
    <dbReference type="NCBI Taxonomy" id="7173"/>
    <lineage>
        <taxon>Eukaryota</taxon>
        <taxon>Metazoa</taxon>
        <taxon>Ecdysozoa</taxon>
        <taxon>Arthropoda</taxon>
        <taxon>Hexapoda</taxon>
        <taxon>Insecta</taxon>
        <taxon>Pterygota</taxon>
        <taxon>Neoptera</taxon>
        <taxon>Endopterygota</taxon>
        <taxon>Diptera</taxon>
        <taxon>Nematocera</taxon>
        <taxon>Culicoidea</taxon>
        <taxon>Culicidae</taxon>
        <taxon>Anophelinae</taxon>
        <taxon>Anopheles</taxon>
    </lineage>
</organism>
<accession>A0A182HYD9</accession>
<reference evidence="1" key="1">
    <citation type="submission" date="2022-08" db="UniProtKB">
        <authorList>
            <consortium name="EnsemblMetazoa"/>
        </authorList>
    </citation>
    <scope>IDENTIFICATION</scope>
    <source>
        <strain evidence="1">Dongola</strain>
    </source>
</reference>
<evidence type="ECO:0000313" key="1">
    <source>
        <dbReference type="EnsemblMetazoa" id="AARA006317-PA"/>
    </source>
</evidence>
<name>A0A182HYD9_ANOAR</name>
<dbReference type="EnsemblMetazoa" id="AARA006317-RA">
    <property type="protein sequence ID" value="AARA006317-PA"/>
    <property type="gene ID" value="AARA006317"/>
</dbReference>
<dbReference type="AlphaFoldDB" id="A0A182HYD9"/>
<protein>
    <submittedName>
        <fullName evidence="1">Uncharacterized protein</fullName>
    </submittedName>
</protein>